<evidence type="ECO:0000256" key="6">
    <source>
        <dbReference type="ARBA" id="ARBA00022989"/>
    </source>
</evidence>
<dbReference type="OrthoDB" id="7066617at2"/>
<dbReference type="Proteomes" id="UP000295717">
    <property type="component" value="Unassembled WGS sequence"/>
</dbReference>
<proteinExistence type="inferred from homology"/>
<evidence type="ECO:0000256" key="4">
    <source>
        <dbReference type="ARBA" id="ARBA00022692"/>
    </source>
</evidence>
<feature type="compositionally biased region" description="Basic and acidic residues" evidence="10">
    <location>
        <begin position="44"/>
        <end position="54"/>
    </location>
</feature>
<keyword evidence="3 9" id="KW-1003">Cell membrane</keyword>
<feature type="compositionally biased region" description="Polar residues" evidence="10">
    <location>
        <begin position="55"/>
        <end position="72"/>
    </location>
</feature>
<dbReference type="NCBIfam" id="TIGR01411">
    <property type="entry name" value="tatAE"/>
    <property type="match status" value="1"/>
</dbReference>
<evidence type="ECO:0000313" key="11">
    <source>
        <dbReference type="EMBL" id="TCT19279.1"/>
    </source>
</evidence>
<keyword evidence="6 9" id="KW-1133">Transmembrane helix</keyword>
<sequence>MGLGGLSLGHMLVVLLVVALVFGTKRLGNIGADIGSAIKGFRKAVSDPDDKTSQADEQVSSGGPVSKPSNFS</sequence>
<comment type="subcellular location">
    <subcellularLocation>
        <location evidence="1 9">Cell membrane</location>
        <topology evidence="1 9">Single-pass membrane protein</topology>
    </subcellularLocation>
</comment>
<reference evidence="11 12" key="1">
    <citation type="submission" date="2019-03" db="EMBL/GenBank/DDBJ databases">
        <title>Genomic Encyclopedia of Type Strains, Phase IV (KMG-IV): sequencing the most valuable type-strain genomes for metagenomic binning, comparative biology and taxonomic classification.</title>
        <authorList>
            <person name="Goeker M."/>
        </authorList>
    </citation>
    <scope>NUCLEOTIDE SEQUENCE [LARGE SCALE GENOMIC DNA]</scope>
    <source>
        <strain evidence="11 12">DSM 13587</strain>
    </source>
</reference>
<dbReference type="EMBL" id="SMAO01000009">
    <property type="protein sequence ID" value="TCT19279.1"/>
    <property type="molecule type" value="Genomic_DNA"/>
</dbReference>
<dbReference type="RefSeq" id="WP_132978261.1">
    <property type="nucleotide sequence ID" value="NZ_SMAO01000009.1"/>
</dbReference>
<keyword evidence="7 9" id="KW-0811">Translocation</keyword>
<evidence type="ECO:0000256" key="2">
    <source>
        <dbReference type="ARBA" id="ARBA00022448"/>
    </source>
</evidence>
<comment type="function">
    <text evidence="9">Part of the twin-arginine translocation (Tat) system that transports large folded proteins containing a characteristic twin-arginine motif in their signal peptide across membranes. TatA could form the protein-conducting channel of the Tat system.</text>
</comment>
<keyword evidence="8 9" id="KW-0472">Membrane</keyword>
<comment type="subunit">
    <text evidence="9">The Tat system comprises two distinct complexes: a TatABC complex, containing multiple copies of TatA, TatB and TatC subunits, and a separate TatA complex, containing only TatA subunits. Substrates initially bind to the TatABC complex, which probably triggers association of the separate TatA complex to form the active translocon.</text>
</comment>
<keyword evidence="2 9" id="KW-0813">Transport</keyword>
<evidence type="ECO:0000256" key="5">
    <source>
        <dbReference type="ARBA" id="ARBA00022927"/>
    </source>
</evidence>
<comment type="caution">
    <text evidence="11">The sequence shown here is derived from an EMBL/GenBank/DDBJ whole genome shotgun (WGS) entry which is preliminary data.</text>
</comment>
<protein>
    <recommendedName>
        <fullName evidence="9">Sec-independent protein translocase protein TatA</fullName>
    </recommendedName>
</protein>
<evidence type="ECO:0000256" key="1">
    <source>
        <dbReference type="ARBA" id="ARBA00004162"/>
    </source>
</evidence>
<evidence type="ECO:0000256" key="3">
    <source>
        <dbReference type="ARBA" id="ARBA00022475"/>
    </source>
</evidence>
<evidence type="ECO:0000256" key="8">
    <source>
        <dbReference type="ARBA" id="ARBA00023136"/>
    </source>
</evidence>
<keyword evidence="4 9" id="KW-0812">Transmembrane</keyword>
<evidence type="ECO:0000256" key="10">
    <source>
        <dbReference type="SAM" id="MobiDB-lite"/>
    </source>
</evidence>
<feature type="region of interest" description="Disordered" evidence="10">
    <location>
        <begin position="44"/>
        <end position="72"/>
    </location>
</feature>
<evidence type="ECO:0000256" key="7">
    <source>
        <dbReference type="ARBA" id="ARBA00023010"/>
    </source>
</evidence>
<dbReference type="PANTHER" id="PTHR42982">
    <property type="entry name" value="SEC-INDEPENDENT PROTEIN TRANSLOCASE PROTEIN TATA"/>
    <property type="match status" value="1"/>
</dbReference>
<name>A0A4R3MYC2_9GAMM</name>
<dbReference type="InterPro" id="IPR003369">
    <property type="entry name" value="TatA/B/E"/>
</dbReference>
<dbReference type="PANTHER" id="PTHR42982:SF1">
    <property type="entry name" value="SEC-INDEPENDENT PROTEIN TRANSLOCASE PROTEIN TATA"/>
    <property type="match status" value="1"/>
</dbReference>
<dbReference type="InterPro" id="IPR006312">
    <property type="entry name" value="TatA/E"/>
</dbReference>
<dbReference type="GO" id="GO:0008320">
    <property type="term" value="F:protein transmembrane transporter activity"/>
    <property type="evidence" value="ECO:0007669"/>
    <property type="project" value="UniProtKB-UniRule"/>
</dbReference>
<dbReference type="GO" id="GO:0043953">
    <property type="term" value="P:protein transport by the Tat complex"/>
    <property type="evidence" value="ECO:0007669"/>
    <property type="project" value="UniProtKB-UniRule"/>
</dbReference>
<accession>A0A4R3MYC2</accession>
<gene>
    <name evidence="9" type="primary">tatA</name>
    <name evidence="11" type="ORF">EDC35_109159</name>
</gene>
<dbReference type="AlphaFoldDB" id="A0A4R3MYC2"/>
<dbReference type="GO" id="GO:0033281">
    <property type="term" value="C:TAT protein transport complex"/>
    <property type="evidence" value="ECO:0007669"/>
    <property type="project" value="UniProtKB-UniRule"/>
</dbReference>
<organism evidence="11 12">
    <name type="scientific">Thiobaca trueperi</name>
    <dbReference type="NCBI Taxonomy" id="127458"/>
    <lineage>
        <taxon>Bacteria</taxon>
        <taxon>Pseudomonadati</taxon>
        <taxon>Pseudomonadota</taxon>
        <taxon>Gammaproteobacteria</taxon>
        <taxon>Chromatiales</taxon>
        <taxon>Chromatiaceae</taxon>
        <taxon>Thiobaca</taxon>
    </lineage>
</organism>
<comment type="similarity">
    <text evidence="9">Belongs to the TatA/E family.</text>
</comment>
<dbReference type="Gene3D" id="1.20.5.3310">
    <property type="match status" value="1"/>
</dbReference>
<keyword evidence="12" id="KW-1185">Reference proteome</keyword>
<keyword evidence="5 9" id="KW-0653">Protein transport</keyword>
<evidence type="ECO:0000256" key="9">
    <source>
        <dbReference type="HAMAP-Rule" id="MF_00236"/>
    </source>
</evidence>
<dbReference type="Pfam" id="PF02416">
    <property type="entry name" value="TatA_B_E"/>
    <property type="match status" value="1"/>
</dbReference>
<feature type="transmembrane region" description="Helical" evidence="9">
    <location>
        <begin position="6"/>
        <end position="23"/>
    </location>
</feature>
<evidence type="ECO:0000313" key="12">
    <source>
        <dbReference type="Proteomes" id="UP000295717"/>
    </source>
</evidence>
<dbReference type="HAMAP" id="MF_00236">
    <property type="entry name" value="TatA_E"/>
    <property type="match status" value="1"/>
</dbReference>